<dbReference type="FunFam" id="4.10.860.120:FF:000001">
    <property type="entry name" value="DNA-directed RNA polymerase subunit beta"/>
    <property type="match status" value="1"/>
</dbReference>
<dbReference type="STRING" id="1628148.BI198_00180"/>
<evidence type="ECO:0000259" key="14">
    <source>
        <dbReference type="SMART" id="SM00663"/>
    </source>
</evidence>
<dbReference type="GO" id="GO:0008270">
    <property type="term" value="F:zinc ion binding"/>
    <property type="evidence" value="ECO:0007669"/>
    <property type="project" value="UniProtKB-UniRule"/>
</dbReference>
<comment type="cofactor">
    <cofactor evidence="12">
        <name>Mg(2+)</name>
        <dbReference type="ChEBI" id="CHEBI:18420"/>
    </cofactor>
    <text evidence="12">Binds 1 Mg(2+) ion per subunit.</text>
</comment>
<sequence>MKDLLKFLKQQTKNEEFDVIRIGLSSPDMIRSWSFGEVKKPETINYRTFKPERDGLFCARIFGPVKDYECLCGKYKRLKHRGVICEKCGVEVTLTKVRRERMGHIDLASPTAHIWFLKSLPSRIGLLLDMTLRDIERVLYFESYVVTEPGMTSLERRQMLTEEEYLDVLEEHGDEFEAKMGAEAVLDILKGLDLAVEIKQMREELPTINSETKRKKISKRLKLMEAFFTSGNKPEWMIMTVLPVLPPDLRPLVPLDGGRFATSDLNDLYRRVINRNNRLKRLLDLSAPDIIVRNEKRMLQEAVDALLDNGRRGRAITGSNKRPLKSLADMIKGKQGRFRQNLLGKRVDYSGRSVIVVGPTLRLHQCGLPKKMALELFKPFIYGKLEMRGLATTIKAAKKMVEREEAAVWDVLDEVIREHPVLLNRAPTLHRLGIQAFEPVLIEGKAIQLHPLVCAAYNADFDGDQMAVHVPLTIEAQLEARALMMSTNNVLSPANGEPIIVPSQDVVLGLYYMTRDAINAKGEGMMFKSAKEAEKAFRADVTSLHAKVKVRITEVEIAEDGTRTETTAVRDTTVGRAILYSILPEGLAFESVNEAMGKKQISKLLNGAYRRIGLKQTVILADQIMYTGFHYAMLSGVSVGINDLVIPDTKTTIIDAAEAEVAEIQDQFQQGLVTAGEKYNKVIDIWSTANETLSKSMMENLAVENVVDRDGNTVQQKSFNSVYMMADSGARGSPAQIRQLAAMRGLMAKPDGSIIETPITANFREGLSVLQYFISTHGARKGLADTALKTANSGYLTRRLVDVAQDLVVTEFDCGSEHGIVMKPLIEGGDVVEGLRERVLGRVVIGNVTVPASGEVLVEDGTMLDEALCDTLEQHSIDEVHVRSVITCQTDFGVCAKCYGRDLARGHLINAGEAVGVIAAQSIGEPGTQLTMRTFHIGGAASRASAENSVQVKNAGTLKLQNAKFVRNSENKIVITSRSAEVTVIDELGREKERYKLPYGSVLSTDDNAKITSGQIVASWDPHSHPIILERGAQVTHSDVDDSNTEVQQDDLTGLTRTVVKDLAKANAKEPKLILAMDDGTLQEIRLPSFASIEVSDGGAVAAGEVLARIPQESSKTRDITGGLPRVADLFEARKPKDPAILAEISGTISFGKETKSKRRLLITPDEGDVYEEMIHMWRQVNVFEGERIEKGEVISEGPESAHDILRLRGIHHVASYIVNEVQDVYRLQGVKINDKHIETIIRQMLRKCLIIHPGDSEFLEGEQAEVARVNIANRELEAAGKIPAKYERALLGITKASLSTDSFISAASFQETTRVLTEAAVGGKKDELRGLKENVIVGRLIPAGTGFAFHQNRAREKQRIANGGSVEPVMSAEVAEQALSDALNMDLSGKDE</sequence>
<evidence type="ECO:0000256" key="9">
    <source>
        <dbReference type="ARBA" id="ARBA00022842"/>
    </source>
</evidence>
<feature type="binding site" evidence="12">
    <location>
        <position position="888"/>
    </location>
    <ligand>
        <name>Zn(2+)</name>
        <dbReference type="ChEBI" id="CHEBI:29105"/>
        <label>2</label>
    </ligand>
</feature>
<dbReference type="RefSeq" id="WP_070047724.1">
    <property type="nucleotide sequence ID" value="NZ_CBCSDO010000015.1"/>
</dbReference>
<evidence type="ECO:0000256" key="11">
    <source>
        <dbReference type="ARBA" id="ARBA00048552"/>
    </source>
</evidence>
<dbReference type="Pfam" id="PF04997">
    <property type="entry name" value="RNA_pol_Rpb1_1"/>
    <property type="match status" value="1"/>
</dbReference>
<dbReference type="FunFam" id="1.10.150.390:FF:000002">
    <property type="entry name" value="DNA-directed RNA polymerase subunit beta"/>
    <property type="match status" value="1"/>
</dbReference>
<dbReference type="OrthoDB" id="9815296at2"/>
<comment type="similarity">
    <text evidence="2">In the N-terminal section; belongs to the RNA polymerase beta chain family.</text>
</comment>
<gene>
    <name evidence="12" type="primary">rpoC</name>
    <name evidence="15" type="ORF">BI198_00180</name>
</gene>
<dbReference type="Gene3D" id="1.10.40.90">
    <property type="match status" value="1"/>
</dbReference>
<dbReference type="Pfam" id="PF04998">
    <property type="entry name" value="RNA_pol_Rpb1_5"/>
    <property type="match status" value="1"/>
</dbReference>
<dbReference type="InterPro" id="IPR007066">
    <property type="entry name" value="RNA_pol_Rpb1_3"/>
</dbReference>
<comment type="cofactor">
    <cofactor evidence="12">
        <name>Zn(2+)</name>
        <dbReference type="ChEBI" id="CHEBI:29105"/>
    </cofactor>
    <text evidence="12">Binds 2 Zn(2+) ions per subunit.</text>
</comment>
<dbReference type="InterPro" id="IPR007083">
    <property type="entry name" value="RNA_pol_Rpb1_4"/>
</dbReference>
<dbReference type="SMART" id="SM00663">
    <property type="entry name" value="RPOLA_N"/>
    <property type="match status" value="1"/>
</dbReference>
<reference evidence="15" key="1">
    <citation type="submission" date="2016-09" db="EMBL/GenBank/DDBJ databases">
        <authorList>
            <person name="Capua I."/>
            <person name="De Benedictis P."/>
            <person name="Joannis T."/>
            <person name="Lombin L.H."/>
            <person name="Cattoli G."/>
        </authorList>
    </citation>
    <scope>NUCLEOTIDE SEQUENCE [LARGE SCALE GENOMIC DNA]</scope>
    <source>
        <strain evidence="15">KH87</strain>
    </source>
</reference>
<dbReference type="InterPro" id="IPR007080">
    <property type="entry name" value="RNA_pol_Rpb1_1"/>
</dbReference>
<comment type="similarity">
    <text evidence="1 12 13">Belongs to the RNA polymerase beta' chain family.</text>
</comment>
<comment type="similarity">
    <text evidence="3">In the C-terminal section; belongs to the RNA polymerase beta' chain family.</text>
</comment>
<dbReference type="EMBL" id="MKEK01000001">
    <property type="protein sequence ID" value="OEY68156.1"/>
    <property type="molecule type" value="Genomic_DNA"/>
</dbReference>
<dbReference type="Gene3D" id="2.40.40.20">
    <property type="match status" value="1"/>
</dbReference>
<dbReference type="GO" id="GO:0006351">
    <property type="term" value="P:DNA-templated transcription"/>
    <property type="evidence" value="ECO:0007669"/>
    <property type="project" value="UniProtKB-UniRule"/>
</dbReference>
<accession>A0A1E7Q204</accession>
<dbReference type="Pfam" id="PF05000">
    <property type="entry name" value="RNA_pol_Rpb1_4"/>
    <property type="match status" value="1"/>
</dbReference>
<comment type="catalytic activity">
    <reaction evidence="11 12 13">
        <text>RNA(n) + a ribonucleoside 5'-triphosphate = RNA(n+1) + diphosphate</text>
        <dbReference type="Rhea" id="RHEA:21248"/>
        <dbReference type="Rhea" id="RHEA-COMP:14527"/>
        <dbReference type="Rhea" id="RHEA-COMP:17342"/>
        <dbReference type="ChEBI" id="CHEBI:33019"/>
        <dbReference type="ChEBI" id="CHEBI:61557"/>
        <dbReference type="ChEBI" id="CHEBI:140395"/>
        <dbReference type="EC" id="2.7.7.6"/>
    </reaction>
</comment>
<feature type="binding site" evidence="12">
    <location>
        <position position="814"/>
    </location>
    <ligand>
        <name>Zn(2+)</name>
        <dbReference type="ChEBI" id="CHEBI:29105"/>
        <label>2</label>
    </ligand>
</feature>
<dbReference type="CDD" id="cd02655">
    <property type="entry name" value="RNAP_beta'_C"/>
    <property type="match status" value="1"/>
</dbReference>
<feature type="binding site" evidence="12">
    <location>
        <position position="462"/>
    </location>
    <ligand>
        <name>Mg(2+)</name>
        <dbReference type="ChEBI" id="CHEBI:18420"/>
    </ligand>
</feature>
<dbReference type="Pfam" id="PF00623">
    <property type="entry name" value="RNA_pol_Rpb1_2"/>
    <property type="match status" value="1"/>
</dbReference>
<dbReference type="GO" id="GO:0003899">
    <property type="term" value="F:DNA-directed RNA polymerase activity"/>
    <property type="evidence" value="ECO:0007669"/>
    <property type="project" value="UniProtKB-UniRule"/>
</dbReference>
<dbReference type="InterPro" id="IPR042102">
    <property type="entry name" value="RNA_pol_Rpb1_3_sf"/>
</dbReference>
<dbReference type="GO" id="GO:0003677">
    <property type="term" value="F:DNA binding"/>
    <property type="evidence" value="ECO:0007669"/>
    <property type="project" value="UniProtKB-UniRule"/>
</dbReference>
<evidence type="ECO:0000313" key="16">
    <source>
        <dbReference type="Proteomes" id="UP000242258"/>
    </source>
</evidence>
<dbReference type="FunFam" id="1.10.40.90:FF:000001">
    <property type="entry name" value="DNA-directed RNA polymerase subunit beta"/>
    <property type="match status" value="1"/>
</dbReference>
<organism evidence="15 16">
    <name type="scientific">Rheinheimera salexigens</name>
    <dbReference type="NCBI Taxonomy" id="1628148"/>
    <lineage>
        <taxon>Bacteria</taxon>
        <taxon>Pseudomonadati</taxon>
        <taxon>Pseudomonadota</taxon>
        <taxon>Gammaproteobacteria</taxon>
        <taxon>Chromatiales</taxon>
        <taxon>Chromatiaceae</taxon>
        <taxon>Rheinheimera</taxon>
    </lineage>
</organism>
<evidence type="ECO:0000256" key="13">
    <source>
        <dbReference type="RuleBase" id="RU004279"/>
    </source>
</evidence>
<dbReference type="NCBIfam" id="TIGR02386">
    <property type="entry name" value="rpoC_TIGR"/>
    <property type="match status" value="1"/>
</dbReference>
<evidence type="ECO:0000256" key="8">
    <source>
        <dbReference type="ARBA" id="ARBA00022833"/>
    </source>
</evidence>
<comment type="function">
    <text evidence="12 13">DNA-dependent RNA polymerase catalyzes the transcription of DNA into RNA using the four ribonucleoside triphosphates as substrates.</text>
</comment>
<dbReference type="InterPro" id="IPR045867">
    <property type="entry name" value="DNA-dir_RpoC_beta_prime"/>
</dbReference>
<keyword evidence="10 12" id="KW-0804">Transcription</keyword>
<dbReference type="FunFam" id="1.10.132.30:FF:000003">
    <property type="entry name" value="DNA-directed RNA polymerase subunit beta"/>
    <property type="match status" value="1"/>
</dbReference>
<name>A0A1E7Q204_9GAMM</name>
<feature type="binding site" evidence="12">
    <location>
        <position position="464"/>
    </location>
    <ligand>
        <name>Mg(2+)</name>
        <dbReference type="ChEBI" id="CHEBI:18420"/>
    </ligand>
</feature>
<evidence type="ECO:0000256" key="3">
    <source>
        <dbReference type="ARBA" id="ARBA00009839"/>
    </source>
</evidence>
<dbReference type="GO" id="GO:0005829">
    <property type="term" value="C:cytosol"/>
    <property type="evidence" value="ECO:0007669"/>
    <property type="project" value="UniProtKB-ARBA"/>
</dbReference>
<keyword evidence="5 12" id="KW-0808">Transferase</keyword>
<feature type="binding site" evidence="12">
    <location>
        <position position="895"/>
    </location>
    <ligand>
        <name>Zn(2+)</name>
        <dbReference type="ChEBI" id="CHEBI:29105"/>
        <label>2</label>
    </ligand>
</feature>
<evidence type="ECO:0000256" key="1">
    <source>
        <dbReference type="ARBA" id="ARBA00006460"/>
    </source>
</evidence>
<dbReference type="GO" id="GO:0000428">
    <property type="term" value="C:DNA-directed RNA polymerase complex"/>
    <property type="evidence" value="ECO:0007669"/>
    <property type="project" value="UniProtKB-KW"/>
</dbReference>
<dbReference type="Gene3D" id="2.40.50.100">
    <property type="match status" value="3"/>
</dbReference>
<evidence type="ECO:0000256" key="2">
    <source>
        <dbReference type="ARBA" id="ARBA00007616"/>
    </source>
</evidence>
<dbReference type="CDD" id="cd01609">
    <property type="entry name" value="RNAP_beta'_N"/>
    <property type="match status" value="1"/>
</dbReference>
<dbReference type="PANTHER" id="PTHR19376">
    <property type="entry name" value="DNA-DIRECTED RNA POLYMERASE"/>
    <property type="match status" value="1"/>
</dbReference>
<feature type="binding site" evidence="12">
    <location>
        <position position="88"/>
    </location>
    <ligand>
        <name>Zn(2+)</name>
        <dbReference type="ChEBI" id="CHEBI:29105"/>
        <label>1</label>
    </ligand>
</feature>
<proteinExistence type="inferred from homology"/>
<comment type="caution">
    <text evidence="15">The sequence shown here is derived from an EMBL/GenBank/DDBJ whole genome shotgun (WGS) entry which is preliminary data.</text>
</comment>
<evidence type="ECO:0000256" key="6">
    <source>
        <dbReference type="ARBA" id="ARBA00022695"/>
    </source>
</evidence>
<dbReference type="InterPro" id="IPR007081">
    <property type="entry name" value="RNA_pol_Rpb1_5"/>
</dbReference>
<evidence type="ECO:0000256" key="5">
    <source>
        <dbReference type="ARBA" id="ARBA00022679"/>
    </source>
</evidence>
<feature type="binding site" evidence="12">
    <location>
        <position position="898"/>
    </location>
    <ligand>
        <name>Zn(2+)</name>
        <dbReference type="ChEBI" id="CHEBI:29105"/>
        <label>2</label>
    </ligand>
</feature>
<keyword evidence="8 12" id="KW-0862">Zinc</keyword>
<dbReference type="InterPro" id="IPR012754">
    <property type="entry name" value="DNA-dir_RpoC_beta_prime_bact"/>
</dbReference>
<feature type="binding site" evidence="12">
    <location>
        <position position="70"/>
    </location>
    <ligand>
        <name>Zn(2+)</name>
        <dbReference type="ChEBI" id="CHEBI:29105"/>
        <label>1</label>
    </ligand>
</feature>
<feature type="binding site" evidence="12">
    <location>
        <position position="85"/>
    </location>
    <ligand>
        <name>Zn(2+)</name>
        <dbReference type="ChEBI" id="CHEBI:29105"/>
        <label>1</label>
    </ligand>
</feature>
<dbReference type="InterPro" id="IPR006592">
    <property type="entry name" value="RNA_pol_N"/>
</dbReference>
<keyword evidence="4 12" id="KW-0240">DNA-directed RNA polymerase</keyword>
<evidence type="ECO:0000256" key="12">
    <source>
        <dbReference type="HAMAP-Rule" id="MF_01322"/>
    </source>
</evidence>
<dbReference type="Gene3D" id="1.10.132.30">
    <property type="match status" value="1"/>
</dbReference>
<keyword evidence="16" id="KW-1185">Reference proteome</keyword>
<dbReference type="HAMAP" id="MF_01322">
    <property type="entry name" value="RNApol_bact_RpoC"/>
    <property type="match status" value="1"/>
</dbReference>
<evidence type="ECO:0000256" key="10">
    <source>
        <dbReference type="ARBA" id="ARBA00023163"/>
    </source>
</evidence>
<comment type="subunit">
    <text evidence="12">The RNAP catalytic core consists of 2 alpha, 1 beta, 1 beta' and 1 omega subunit. When a sigma factor is associated with the core the holoenzyme is formed, which can initiate transcription.</text>
</comment>
<evidence type="ECO:0000256" key="7">
    <source>
        <dbReference type="ARBA" id="ARBA00022723"/>
    </source>
</evidence>
<keyword evidence="9 12" id="KW-0460">Magnesium</keyword>
<keyword evidence="6 12" id="KW-0548">Nucleotidyltransferase</keyword>
<dbReference type="InterPro" id="IPR038120">
    <property type="entry name" value="Rpb1_funnel_sf"/>
</dbReference>
<feature type="binding site" evidence="12">
    <location>
        <position position="460"/>
    </location>
    <ligand>
        <name>Mg(2+)</name>
        <dbReference type="ChEBI" id="CHEBI:18420"/>
    </ligand>
</feature>
<dbReference type="Gene3D" id="1.10.150.390">
    <property type="match status" value="1"/>
</dbReference>
<protein>
    <recommendedName>
        <fullName evidence="12">DNA-directed RNA polymerase subunit beta'</fullName>
        <shortName evidence="12">RNAP subunit beta'</shortName>
        <ecNumber evidence="12">2.7.7.6</ecNumber>
    </recommendedName>
    <alternativeName>
        <fullName evidence="12">RNA polymerase subunit beta'</fullName>
    </alternativeName>
    <alternativeName>
        <fullName evidence="12">Transcriptase subunit beta'</fullName>
    </alternativeName>
</protein>
<dbReference type="Gene3D" id="1.10.1790.20">
    <property type="match status" value="1"/>
</dbReference>
<dbReference type="PANTHER" id="PTHR19376:SF54">
    <property type="entry name" value="DNA-DIRECTED RNA POLYMERASE SUBUNIT BETA"/>
    <property type="match status" value="1"/>
</dbReference>
<dbReference type="Pfam" id="PF04983">
    <property type="entry name" value="RNA_pol_Rpb1_3"/>
    <property type="match status" value="1"/>
</dbReference>
<dbReference type="Gene3D" id="4.10.860.120">
    <property type="entry name" value="RNA polymerase II, clamp domain"/>
    <property type="match status" value="1"/>
</dbReference>
<dbReference type="Proteomes" id="UP000242258">
    <property type="component" value="Unassembled WGS sequence"/>
</dbReference>
<dbReference type="InterPro" id="IPR000722">
    <property type="entry name" value="RNA_pol_asu"/>
</dbReference>
<dbReference type="Gene3D" id="1.10.274.100">
    <property type="entry name" value="RNA polymerase Rpb1, domain 3"/>
    <property type="match status" value="1"/>
</dbReference>
<feature type="binding site" evidence="12">
    <location>
        <position position="72"/>
    </location>
    <ligand>
        <name>Zn(2+)</name>
        <dbReference type="ChEBI" id="CHEBI:29105"/>
        <label>1</label>
    </ligand>
</feature>
<dbReference type="EC" id="2.7.7.6" evidence="12"/>
<evidence type="ECO:0000313" key="15">
    <source>
        <dbReference type="EMBL" id="OEY68156.1"/>
    </source>
</evidence>
<dbReference type="GO" id="GO:0000287">
    <property type="term" value="F:magnesium ion binding"/>
    <property type="evidence" value="ECO:0007669"/>
    <property type="project" value="UniProtKB-UniRule"/>
</dbReference>
<dbReference type="InterPro" id="IPR044893">
    <property type="entry name" value="RNA_pol_Rpb1_clamp_domain"/>
</dbReference>
<evidence type="ECO:0000256" key="4">
    <source>
        <dbReference type="ARBA" id="ARBA00022478"/>
    </source>
</evidence>
<keyword evidence="7 12" id="KW-0479">Metal-binding</keyword>
<feature type="domain" description="RNA polymerase N-terminal" evidence="14">
    <location>
        <begin position="235"/>
        <end position="514"/>
    </location>
</feature>
<dbReference type="SUPFAM" id="SSF64484">
    <property type="entry name" value="beta and beta-prime subunits of DNA dependent RNA-polymerase"/>
    <property type="match status" value="1"/>
</dbReference>